<evidence type="ECO:0000256" key="1">
    <source>
        <dbReference type="SAM" id="MobiDB-lite"/>
    </source>
</evidence>
<keyword evidence="2" id="KW-1133">Transmembrane helix</keyword>
<evidence type="ECO:0000313" key="4">
    <source>
        <dbReference type="Proteomes" id="UP001164286"/>
    </source>
</evidence>
<evidence type="ECO:0000256" key="2">
    <source>
        <dbReference type="SAM" id="Phobius"/>
    </source>
</evidence>
<gene>
    <name evidence="3" type="ORF">MKK02DRAFT_43751</name>
</gene>
<reference evidence="3" key="1">
    <citation type="journal article" date="2022" name="G3 (Bethesda)">
        <title>High quality genome of the basidiomycete yeast Dioszegia hungarica PDD-24b-2 isolated from cloud water.</title>
        <authorList>
            <person name="Jarrige D."/>
            <person name="Haridas S."/>
            <person name="Bleykasten-Grosshans C."/>
            <person name="Joly M."/>
            <person name="Nadalig T."/>
            <person name="Sancelme M."/>
            <person name="Vuilleumier S."/>
            <person name="Grigoriev I.V."/>
            <person name="Amato P."/>
            <person name="Bringel F."/>
        </authorList>
    </citation>
    <scope>NUCLEOTIDE SEQUENCE</scope>
    <source>
        <strain evidence="3">PDD-24b-2</strain>
    </source>
</reference>
<protein>
    <submittedName>
        <fullName evidence="3">Uncharacterized protein</fullName>
    </submittedName>
</protein>
<comment type="caution">
    <text evidence="3">The sequence shown here is derived from an EMBL/GenBank/DDBJ whole genome shotgun (WGS) entry which is preliminary data.</text>
</comment>
<name>A0AA38LVB0_9TREE</name>
<proteinExistence type="predicted"/>
<feature type="region of interest" description="Disordered" evidence="1">
    <location>
        <begin position="1"/>
        <end position="25"/>
    </location>
</feature>
<keyword evidence="2" id="KW-0812">Transmembrane</keyword>
<keyword evidence="4" id="KW-1185">Reference proteome</keyword>
<feature type="compositionally biased region" description="Pro residues" evidence="1">
    <location>
        <begin position="12"/>
        <end position="24"/>
    </location>
</feature>
<evidence type="ECO:0000313" key="3">
    <source>
        <dbReference type="EMBL" id="KAI9635071.1"/>
    </source>
</evidence>
<sequence>MDQKHSSGLIASPPPHTAPQPAGPSPRGARIFFTSIALLIVGFIYLIVFVAVPNDRANNLKKQQVADAAIRGPEVFQEMLEEMKSLRKVMERIADKMT</sequence>
<dbReference type="GeneID" id="77731799"/>
<dbReference type="Proteomes" id="UP001164286">
    <property type="component" value="Unassembled WGS sequence"/>
</dbReference>
<dbReference type="EMBL" id="JAKWFO010000005">
    <property type="protein sequence ID" value="KAI9635071.1"/>
    <property type="molecule type" value="Genomic_DNA"/>
</dbReference>
<organism evidence="3 4">
    <name type="scientific">Dioszegia hungarica</name>
    <dbReference type="NCBI Taxonomy" id="4972"/>
    <lineage>
        <taxon>Eukaryota</taxon>
        <taxon>Fungi</taxon>
        <taxon>Dikarya</taxon>
        <taxon>Basidiomycota</taxon>
        <taxon>Agaricomycotina</taxon>
        <taxon>Tremellomycetes</taxon>
        <taxon>Tremellales</taxon>
        <taxon>Bulleribasidiaceae</taxon>
        <taxon>Dioszegia</taxon>
    </lineage>
</organism>
<dbReference type="AlphaFoldDB" id="A0AA38LVB0"/>
<dbReference type="RefSeq" id="XP_052944848.1">
    <property type="nucleotide sequence ID" value="XM_053092594.1"/>
</dbReference>
<keyword evidence="2" id="KW-0472">Membrane</keyword>
<feature type="transmembrane region" description="Helical" evidence="2">
    <location>
        <begin position="31"/>
        <end position="52"/>
    </location>
</feature>
<accession>A0AA38LVB0</accession>